<dbReference type="InterPro" id="IPR014284">
    <property type="entry name" value="RNA_pol_sigma-70_dom"/>
</dbReference>
<proteinExistence type="inferred from homology"/>
<organism evidence="7 8">
    <name type="scientific">Chitinophaga defluvii</name>
    <dbReference type="NCBI Taxonomy" id="3163343"/>
    <lineage>
        <taxon>Bacteria</taxon>
        <taxon>Pseudomonadati</taxon>
        <taxon>Bacteroidota</taxon>
        <taxon>Chitinophagia</taxon>
        <taxon>Chitinophagales</taxon>
        <taxon>Chitinophagaceae</taxon>
        <taxon>Chitinophaga</taxon>
    </lineage>
</organism>
<evidence type="ECO:0000256" key="4">
    <source>
        <dbReference type="ARBA" id="ARBA00023163"/>
    </source>
</evidence>
<evidence type="ECO:0000259" key="5">
    <source>
        <dbReference type="Pfam" id="PF04542"/>
    </source>
</evidence>
<protein>
    <submittedName>
        <fullName evidence="7">RNA polymerase sigma-70 factor</fullName>
    </submittedName>
</protein>
<reference evidence="7 8" key="1">
    <citation type="submission" date="2024-06" db="EMBL/GenBank/DDBJ databases">
        <title>Chitinophaga defluvii sp. nov., isolated from municipal sewage.</title>
        <authorList>
            <person name="Zhang L."/>
        </authorList>
    </citation>
    <scope>NUCLEOTIDE SEQUENCE [LARGE SCALE GENOMIC DNA]</scope>
    <source>
        <strain evidence="7 8">H8</strain>
    </source>
</reference>
<dbReference type="Pfam" id="PF08281">
    <property type="entry name" value="Sigma70_r4_2"/>
    <property type="match status" value="1"/>
</dbReference>
<dbReference type="InterPro" id="IPR013324">
    <property type="entry name" value="RNA_pol_sigma_r3/r4-like"/>
</dbReference>
<evidence type="ECO:0000256" key="2">
    <source>
        <dbReference type="ARBA" id="ARBA00023015"/>
    </source>
</evidence>
<name>A0ABV2T2P8_9BACT</name>
<dbReference type="InterPro" id="IPR014327">
    <property type="entry name" value="RNA_pol_sigma70_bacteroid"/>
</dbReference>
<feature type="domain" description="RNA polymerase sigma factor 70 region 4 type 2" evidence="6">
    <location>
        <begin position="125"/>
        <end position="176"/>
    </location>
</feature>
<evidence type="ECO:0000256" key="1">
    <source>
        <dbReference type="ARBA" id="ARBA00010641"/>
    </source>
</evidence>
<dbReference type="Gene3D" id="1.10.10.10">
    <property type="entry name" value="Winged helix-like DNA-binding domain superfamily/Winged helix DNA-binding domain"/>
    <property type="match status" value="1"/>
</dbReference>
<dbReference type="InterPro" id="IPR036388">
    <property type="entry name" value="WH-like_DNA-bd_sf"/>
</dbReference>
<dbReference type="Pfam" id="PF04542">
    <property type="entry name" value="Sigma70_r2"/>
    <property type="match status" value="1"/>
</dbReference>
<gene>
    <name evidence="7" type="ORF">ABR189_05780</name>
</gene>
<dbReference type="InterPro" id="IPR007627">
    <property type="entry name" value="RNA_pol_sigma70_r2"/>
</dbReference>
<dbReference type="Gene3D" id="1.10.1740.10">
    <property type="match status" value="1"/>
</dbReference>
<dbReference type="NCBIfam" id="TIGR02937">
    <property type="entry name" value="sigma70-ECF"/>
    <property type="match status" value="1"/>
</dbReference>
<evidence type="ECO:0000313" key="8">
    <source>
        <dbReference type="Proteomes" id="UP001549749"/>
    </source>
</evidence>
<dbReference type="PANTHER" id="PTHR43133:SF46">
    <property type="entry name" value="RNA POLYMERASE SIGMA-70 FACTOR ECF SUBFAMILY"/>
    <property type="match status" value="1"/>
</dbReference>
<dbReference type="RefSeq" id="WP_354659506.1">
    <property type="nucleotide sequence ID" value="NZ_JBEXAC010000001.1"/>
</dbReference>
<evidence type="ECO:0000256" key="3">
    <source>
        <dbReference type="ARBA" id="ARBA00023082"/>
    </source>
</evidence>
<accession>A0ABV2T2P8</accession>
<evidence type="ECO:0000313" key="7">
    <source>
        <dbReference type="EMBL" id="MET6996865.1"/>
    </source>
</evidence>
<dbReference type="NCBIfam" id="TIGR02985">
    <property type="entry name" value="Sig70_bacteroi1"/>
    <property type="match status" value="1"/>
</dbReference>
<dbReference type="SUPFAM" id="SSF88659">
    <property type="entry name" value="Sigma3 and sigma4 domains of RNA polymerase sigma factors"/>
    <property type="match status" value="1"/>
</dbReference>
<dbReference type="InterPro" id="IPR013325">
    <property type="entry name" value="RNA_pol_sigma_r2"/>
</dbReference>
<keyword evidence="3" id="KW-0731">Sigma factor</keyword>
<keyword evidence="4" id="KW-0804">Transcription</keyword>
<keyword evidence="8" id="KW-1185">Reference proteome</keyword>
<feature type="domain" description="RNA polymerase sigma-70 region 2" evidence="5">
    <location>
        <begin position="27"/>
        <end position="94"/>
    </location>
</feature>
<dbReference type="EMBL" id="JBEXAC010000001">
    <property type="protein sequence ID" value="MET6996865.1"/>
    <property type="molecule type" value="Genomic_DNA"/>
</dbReference>
<dbReference type="InterPro" id="IPR039425">
    <property type="entry name" value="RNA_pol_sigma-70-like"/>
</dbReference>
<dbReference type="InterPro" id="IPR013249">
    <property type="entry name" value="RNA_pol_sigma70_r4_t2"/>
</dbReference>
<sequence length="195" mass="22503">MEDKIKKDIAHLQMQLAGGDQAALKQLYDRFSERLLHFSFAIIHHREQAEEVVADVFIQVWQKRARIASLENFAGYLYTITKNISLNYLRKNGKEKYINIDTIYLPYFSIEPTAVDHLISTDLLRCINKAINDLPPRCRLIFKLVKEDGLQYREVAELLHLSLKTIENQMGIALKKVHATVNISLPVYSPPVNKP</sequence>
<comment type="similarity">
    <text evidence="1">Belongs to the sigma-70 factor family. ECF subfamily.</text>
</comment>
<evidence type="ECO:0000259" key="6">
    <source>
        <dbReference type="Pfam" id="PF08281"/>
    </source>
</evidence>
<keyword evidence="2" id="KW-0805">Transcription regulation</keyword>
<dbReference type="SUPFAM" id="SSF88946">
    <property type="entry name" value="Sigma2 domain of RNA polymerase sigma factors"/>
    <property type="match status" value="1"/>
</dbReference>
<dbReference type="Proteomes" id="UP001549749">
    <property type="component" value="Unassembled WGS sequence"/>
</dbReference>
<comment type="caution">
    <text evidence="7">The sequence shown here is derived from an EMBL/GenBank/DDBJ whole genome shotgun (WGS) entry which is preliminary data.</text>
</comment>
<dbReference type="PANTHER" id="PTHR43133">
    <property type="entry name" value="RNA POLYMERASE ECF-TYPE SIGMA FACTO"/>
    <property type="match status" value="1"/>
</dbReference>